<protein>
    <submittedName>
        <fullName evidence="3">Uncharacterized protein</fullName>
    </submittedName>
</protein>
<dbReference type="eggNOG" id="ENOG502RSZ3">
    <property type="taxonomic scope" value="Eukaryota"/>
</dbReference>
<keyword evidence="4" id="KW-1185">Reference proteome</keyword>
<dbReference type="GeneID" id="15803405"/>
<feature type="compositionally biased region" description="Acidic residues" evidence="2">
    <location>
        <begin position="944"/>
        <end position="953"/>
    </location>
</feature>
<dbReference type="VEuPathDB" id="PiroplasmaDB:BEWA_031570"/>
<organism evidence="3 4">
    <name type="scientific">Theileria equi strain WA</name>
    <dbReference type="NCBI Taxonomy" id="1537102"/>
    <lineage>
        <taxon>Eukaryota</taxon>
        <taxon>Sar</taxon>
        <taxon>Alveolata</taxon>
        <taxon>Apicomplexa</taxon>
        <taxon>Aconoidasida</taxon>
        <taxon>Piroplasmida</taxon>
        <taxon>Theileriidae</taxon>
        <taxon>Theileria</taxon>
    </lineage>
</organism>
<gene>
    <name evidence="3" type="ORF">BEWA_031570</name>
</gene>
<feature type="coiled-coil region" evidence="1">
    <location>
        <begin position="1617"/>
        <end position="1651"/>
    </location>
</feature>
<evidence type="ECO:0000313" key="3">
    <source>
        <dbReference type="EMBL" id="AFZ80304.1"/>
    </source>
</evidence>
<evidence type="ECO:0000256" key="2">
    <source>
        <dbReference type="SAM" id="MobiDB-lite"/>
    </source>
</evidence>
<dbReference type="Proteomes" id="UP000031512">
    <property type="component" value="Chromosome 1"/>
</dbReference>
<feature type="compositionally biased region" description="Basic and acidic residues" evidence="2">
    <location>
        <begin position="1"/>
        <end position="10"/>
    </location>
</feature>
<proteinExistence type="predicted"/>
<feature type="region of interest" description="Disordered" evidence="2">
    <location>
        <begin position="1"/>
        <end position="23"/>
    </location>
</feature>
<dbReference type="OrthoDB" id="365146at2759"/>
<evidence type="ECO:0000313" key="4">
    <source>
        <dbReference type="Proteomes" id="UP000031512"/>
    </source>
</evidence>
<dbReference type="RefSeq" id="XP_004829970.1">
    <property type="nucleotide sequence ID" value="XM_004829913.1"/>
</dbReference>
<feature type="region of interest" description="Disordered" evidence="2">
    <location>
        <begin position="922"/>
        <end position="1016"/>
    </location>
</feature>
<feature type="coiled-coil region" evidence="1">
    <location>
        <begin position="1510"/>
        <end position="1558"/>
    </location>
</feature>
<dbReference type="KEGG" id="beq:BEWA_031570"/>
<accession>L0AZH7</accession>
<dbReference type="STRING" id="1537102.L0AZH7"/>
<reference evidence="3 4" key="1">
    <citation type="journal article" date="2012" name="BMC Genomics">
        <title>Comparative genomic analysis and phylogenetic position of Theileria equi.</title>
        <authorList>
            <person name="Kappmeyer L.S."/>
            <person name="Thiagarajan M."/>
            <person name="Herndon D.R."/>
            <person name="Ramsay J.D."/>
            <person name="Caler E."/>
            <person name="Djikeng A."/>
            <person name="Gillespie J.J."/>
            <person name="Lau A.O."/>
            <person name="Roalson E.H."/>
            <person name="Silva J.C."/>
            <person name="Silva M.G."/>
            <person name="Suarez C.E."/>
            <person name="Ueti M.W."/>
            <person name="Nene V.M."/>
            <person name="Mealey R.H."/>
            <person name="Knowles D.P."/>
            <person name="Brayton K.A."/>
        </authorList>
    </citation>
    <scope>NUCLEOTIDE SEQUENCE [LARGE SCALE GENOMIC DNA]</scope>
    <source>
        <strain evidence="3 4">WA</strain>
    </source>
</reference>
<feature type="coiled-coil region" evidence="1">
    <location>
        <begin position="1030"/>
        <end position="1096"/>
    </location>
</feature>
<name>L0AZH7_THEEQ</name>
<keyword evidence="1" id="KW-0175">Coiled coil</keyword>
<dbReference type="EMBL" id="CP001669">
    <property type="protein sequence ID" value="AFZ80304.1"/>
    <property type="molecule type" value="Genomic_DNA"/>
</dbReference>
<evidence type="ECO:0000256" key="1">
    <source>
        <dbReference type="SAM" id="Coils"/>
    </source>
</evidence>
<feature type="compositionally biased region" description="Low complexity" evidence="2">
    <location>
        <begin position="977"/>
        <end position="994"/>
    </location>
</feature>
<sequence length="1733" mass="196404">MPPKGIDIRNKCPNNETGSAGPCQDDNRIEVKGGTLKGTNYEYCTHSWKNSIWIINPNYGGRLLKIEEGVGGKPTSFNIRNPVVWEITTYYHKDYDKNASFIKAPLVLRINNARYGDHYEWYENAGDGIKWKKIDTADGFPKNNKNPVNQNFTEKLNKLACQLHRLHRLNLYKKDIDPPYNCPICKNARVTVQQESKIKDVYSRFKHILTEDGKYCVYYKDALIKYQESSSGKFTALEVTNKNHIYVYYWDGDIDHINPLLIEVKLSTVKSNWYENARYGDDKNDKWRKLEDAINLSSPENLKDKLDILSCMFNGTVRIKLGLTSNCHNTRDGRHKDKLKSCVNGIFHKELSISFCEYTPREVSGSDSFHVAEILLGGARQTFPGGTSLKGVTKVSSYESKCSPGVPFLLCIETGTTSKKYQWYWKEEKGDKWKECPKISSEKSPENSKGEIETIFSVVKGPLKITQCKPSRPLSGGIQMDIKRQPTGDKPYDMYKANSSPGNVPIALVKTLDSPVRGFFRVTHTANMATGSFTLSGTLVGGDGIRGISNPIDSVSVYYWNSNDQTPILLEINDTNGNTKYYSYADNYTVSVRRNGIWAQRGYESLKHTDLEEMLDDQNCHRNITIPIDLKDPANLKPFYKTIEKKATPYLRNKRVTPGTSPNLPRGAKRDYEIEICNVKNEISRVTYGGKEITGIEPPRGKSSELRKYKWKHAPDTDSKVPLLVEFISSGKSSWYENLDKDSLTWASIGDDEDVKIFYSGHPPQGPFTEELTEKLDEVSCRVHHTVGIDISRKNTGRSYCHSECYPKKIKVTHLKNPRLPDYNIYEHSPAPTGQKTFTVTSIVYGNKEQALEQSNLTFPLREVSKVIVYFPVCNGDHPVAIRVERNGESATWLKNESGEWMQFNPKDDIIETLNQATSGLNLCPAYPKPRPQQGDVNGTEDIKSDEEDEDNNGGERSTGVDQAAPQPILQGEDESAQPQTSVQQAVAQAQKVSDPIPGSLPRETPPDHHDSNNPFWTIEKTIPTVSSVLELLQKQCAQAKRDLEDNKTEYSLIVSELKERYVALENILHENQEQLRESEANLARKDSQISAMNSELIAKSETIEKLTKRMEYLNNYYKDSLENKYRDEKLKFDLQRFSLLNCNNIYLQCNNLNSDGVTILEFSTKTIDLFSAFFRSWKEALRTVEYSQVVTDSALITELKNSFAISESSSSGDETMENNSSAETSPKCLELCHKIDKHLEAMLEIFKRMTEKTHSFPWHSQMPKLISHTKSFVRLQRIYFCVEEYTHPYDSKDLVKHSTKLLIQTLGDISGTIAKIYVKFQSIVFLTQKKSDRCFDHLLSTLLTNYKSGKTKLASDSHATASDSAFTHEPPLGTSSSSSKKLLENLDKFIDKSYKNIFLLTKRLASLMLELKQCLSQRLCHPKLANGSFLPLCGGSSEMVALTTCVNELSQHIPLLNELSLRSLFSFGKTSCGSLYGVDKEETNPAIVRINAVNESLKTSQPRLKFDNLKNNLDLIRQHENTLEEWKEKVKAIDEELSIANIKCKQYESELEALKDTQKIETACTRAFSRLETVLSQPCKELSASATSTHHDSAGAKSEEDEKKLLMHIKHLIKSVNNLETHNKQLKMTIELNKQEYERARENEDSLHRKYSEQLSYMNEHICELNNNILSSEYKIAELTQAKVQCPSCGFNNTLGRFSDEFHIKQTGSMVGSGNNKGKCSSCKGIVLHSTI</sequence>